<sequence length="379" mass="41520">MLTHETPRLRAAGRQRLLRALSGRLLAVCFGAGVDSTAMLIALRLAGLRPHVITFADVAAEKPETMAHLDRIGAILAEWGWPPIIVCRKVPLASTGYDNLYGNCIVNETLPSLAFGMKSCSIKWKQKPQDQALKGSRSGPNAAPPHPIWIEARQTGKRIVKLIGYDCGRADMRRSRNLPAADADFDFAYPLQILGWSREDCIDVITEVLGPEFVPIKSACFFCPASKIWELFWLAAHHPDLLEQALFLERNALTGKHSRFDEIEFGASWEDLVRNADRFPSSNTTVGLGRNFSWNQWARVNGVVDDDFHVRRGDANRARFLASASAHCGHAMPDDGAAGGAAGGPRERGAAGRSARLKVGESAQPVGLTSARSTDHRHE</sequence>
<evidence type="ECO:0008006" key="5">
    <source>
        <dbReference type="Google" id="ProtNLM"/>
    </source>
</evidence>
<dbReference type="InterPro" id="IPR014729">
    <property type="entry name" value="Rossmann-like_a/b/a_fold"/>
</dbReference>
<feature type="region of interest" description="Disordered" evidence="1">
    <location>
        <begin position="336"/>
        <end position="379"/>
    </location>
</feature>
<protein>
    <recommendedName>
        <fullName evidence="5">3'-phosphoadenosine 5'-phosphosulfate sulfotransferase (PAPS reductase)/FAD synthetase</fullName>
    </recommendedName>
</protein>
<keyword evidence="2" id="KW-1133">Transmembrane helix</keyword>
<proteinExistence type="predicted"/>
<evidence type="ECO:0000313" key="4">
    <source>
        <dbReference type="Proteomes" id="UP000996601"/>
    </source>
</evidence>
<keyword evidence="2" id="KW-0472">Membrane</keyword>
<reference evidence="3" key="1">
    <citation type="submission" date="2021-07" db="EMBL/GenBank/DDBJ databases">
        <title>Shinella sp. nov., a novel member of the genus Shinella from water.</title>
        <authorList>
            <person name="Deng Y."/>
        </authorList>
    </citation>
    <scope>NUCLEOTIDE SEQUENCE</scope>
    <source>
        <strain evidence="3">CPCC 100929</strain>
    </source>
</reference>
<dbReference type="RefSeq" id="WP_256120554.1">
    <property type="nucleotide sequence ID" value="NZ_WHSB02000016.1"/>
</dbReference>
<evidence type="ECO:0000313" key="3">
    <source>
        <dbReference type="EMBL" id="MCQ4633941.1"/>
    </source>
</evidence>
<comment type="caution">
    <text evidence="3">The sequence shown here is derived from an EMBL/GenBank/DDBJ whole genome shotgun (WGS) entry which is preliminary data.</text>
</comment>
<gene>
    <name evidence="3" type="ORF">GB927_028170</name>
</gene>
<dbReference type="EMBL" id="WHSB02000016">
    <property type="protein sequence ID" value="MCQ4633941.1"/>
    <property type="molecule type" value="Genomic_DNA"/>
</dbReference>
<feature type="transmembrane region" description="Helical" evidence="2">
    <location>
        <begin position="21"/>
        <end position="43"/>
    </location>
</feature>
<evidence type="ECO:0000256" key="2">
    <source>
        <dbReference type="SAM" id="Phobius"/>
    </source>
</evidence>
<evidence type="ECO:0000256" key="1">
    <source>
        <dbReference type="SAM" id="MobiDB-lite"/>
    </source>
</evidence>
<name>A0ABT1RG57_9HYPH</name>
<organism evidence="3 4">
    <name type="scientific">Shinella lacus</name>
    <dbReference type="NCBI Taxonomy" id="2654216"/>
    <lineage>
        <taxon>Bacteria</taxon>
        <taxon>Pseudomonadati</taxon>
        <taxon>Pseudomonadota</taxon>
        <taxon>Alphaproteobacteria</taxon>
        <taxon>Hyphomicrobiales</taxon>
        <taxon>Rhizobiaceae</taxon>
        <taxon>Shinella</taxon>
    </lineage>
</organism>
<dbReference type="Gene3D" id="3.40.50.620">
    <property type="entry name" value="HUPs"/>
    <property type="match status" value="1"/>
</dbReference>
<accession>A0ABT1RG57</accession>
<keyword evidence="4" id="KW-1185">Reference proteome</keyword>
<dbReference type="Proteomes" id="UP000996601">
    <property type="component" value="Unassembled WGS sequence"/>
</dbReference>
<keyword evidence="2" id="KW-0812">Transmembrane</keyword>